<keyword evidence="2 5" id="KW-0808">Transferase</keyword>
<accession>A0A4R1JLT5</accession>
<reference evidence="8 9" key="1">
    <citation type="submission" date="2019-03" db="EMBL/GenBank/DDBJ databases">
        <title>Genomic Encyclopedia of Type Strains, Phase IV (KMG-IV): sequencing the most valuable type-strain genomes for metagenomic binning, comparative biology and taxonomic classification.</title>
        <authorList>
            <person name="Goeker M."/>
        </authorList>
    </citation>
    <scope>NUCLEOTIDE SEQUENCE [LARGE SCALE GENOMIC DNA]</scope>
    <source>
        <strain evidence="8 9">DSM 18577</strain>
    </source>
</reference>
<evidence type="ECO:0000256" key="5">
    <source>
        <dbReference type="HAMAP-Rule" id="MF_02126"/>
    </source>
</evidence>
<dbReference type="AlphaFoldDB" id="A0A4R1JLT5"/>
<evidence type="ECO:0000256" key="1">
    <source>
        <dbReference type="ARBA" id="ARBA00022603"/>
    </source>
</evidence>
<evidence type="ECO:0000313" key="9">
    <source>
        <dbReference type="Proteomes" id="UP000295565"/>
    </source>
</evidence>
<feature type="domain" description="Release factor glutamine methyltransferase N-terminal" evidence="7">
    <location>
        <begin position="9"/>
        <end position="76"/>
    </location>
</feature>
<keyword evidence="3 5" id="KW-0949">S-adenosyl-L-methionine</keyword>
<dbReference type="CDD" id="cd02440">
    <property type="entry name" value="AdoMet_MTases"/>
    <property type="match status" value="1"/>
</dbReference>
<evidence type="ECO:0000259" key="6">
    <source>
        <dbReference type="Pfam" id="PF05175"/>
    </source>
</evidence>
<evidence type="ECO:0000259" key="7">
    <source>
        <dbReference type="Pfam" id="PF17827"/>
    </source>
</evidence>
<feature type="binding site" evidence="5">
    <location>
        <begin position="119"/>
        <end position="123"/>
    </location>
    <ligand>
        <name>S-adenosyl-L-methionine</name>
        <dbReference type="ChEBI" id="CHEBI:59789"/>
    </ligand>
</feature>
<dbReference type="InterPro" id="IPR002052">
    <property type="entry name" value="DNA_methylase_N6_adenine_CS"/>
</dbReference>
<organism evidence="8 9">
    <name type="scientific">Celerinatantimonas diazotrophica</name>
    <dbReference type="NCBI Taxonomy" id="412034"/>
    <lineage>
        <taxon>Bacteria</taxon>
        <taxon>Pseudomonadati</taxon>
        <taxon>Pseudomonadota</taxon>
        <taxon>Gammaproteobacteria</taxon>
        <taxon>Celerinatantimonadaceae</taxon>
        <taxon>Celerinatantimonas</taxon>
    </lineage>
</organism>
<dbReference type="NCBIfam" id="TIGR03534">
    <property type="entry name" value="RF_mod_PrmC"/>
    <property type="match status" value="1"/>
</dbReference>
<dbReference type="EC" id="2.1.1.297" evidence="5"/>
<sequence>MTNVSIASALEKGQCQLSTSDSAKLDARVLLAFVLEQSTTYLMTWPERELSESQWHAYNALIERRASGEPVAYLIGEREFWSLPFKVNEYTLIPRPDTEVLVEQALIHLKSGDSVLDLGTGTGAIAVAIAHECPSVNVTGVDLVEQAVALAKGNGERNNVNVRWLQSRWFDAVGKNQYSLIVSNPPYIDPDDPHLSSGDVRFEPRSALVAAHHGFADIEQIVSGATLHLQEKGWLLIEHGYDQSPGVQQIFANAGFNHIETVHDYAGQPRVTKGQWV</sequence>
<comment type="function">
    <text evidence="5">Methylates the class 1 translation termination release factors RF1/PrfA and RF2/PrfB on the glutamine residue of the universally conserved GGQ motif.</text>
</comment>
<dbReference type="InterPro" id="IPR007848">
    <property type="entry name" value="Small_mtfrase_dom"/>
</dbReference>
<name>A0A4R1JLT5_9GAMM</name>
<dbReference type="Pfam" id="PF05175">
    <property type="entry name" value="MTS"/>
    <property type="match status" value="1"/>
</dbReference>
<dbReference type="EMBL" id="SMGD01000013">
    <property type="protein sequence ID" value="TCK52003.1"/>
    <property type="molecule type" value="Genomic_DNA"/>
</dbReference>
<dbReference type="PROSITE" id="PS00092">
    <property type="entry name" value="N6_MTASE"/>
    <property type="match status" value="1"/>
</dbReference>
<gene>
    <name evidence="5" type="primary">prmC</name>
    <name evidence="8" type="ORF">EV690_2103</name>
</gene>
<protein>
    <recommendedName>
        <fullName evidence="5">Release factor glutamine methyltransferase</fullName>
        <shortName evidence="5">RF MTase</shortName>
        <ecNumber evidence="5">2.1.1.297</ecNumber>
    </recommendedName>
    <alternativeName>
        <fullName evidence="5">N5-glutamine methyltransferase PrmC</fullName>
    </alternativeName>
    <alternativeName>
        <fullName evidence="5">Protein-(glutamine-N5) MTase PrmC</fullName>
    </alternativeName>
    <alternativeName>
        <fullName evidence="5">Protein-glutamine N-methyltransferase PrmC</fullName>
    </alternativeName>
</protein>
<evidence type="ECO:0000256" key="2">
    <source>
        <dbReference type="ARBA" id="ARBA00022679"/>
    </source>
</evidence>
<dbReference type="RefSeq" id="WP_131912913.1">
    <property type="nucleotide sequence ID" value="NZ_OU594967.1"/>
</dbReference>
<evidence type="ECO:0000313" key="8">
    <source>
        <dbReference type="EMBL" id="TCK52003.1"/>
    </source>
</evidence>
<dbReference type="InterPro" id="IPR004556">
    <property type="entry name" value="HemK-like"/>
</dbReference>
<dbReference type="FunFam" id="3.40.50.150:FF:000053">
    <property type="entry name" value="Release factor glutamine methyltransferase"/>
    <property type="match status" value="1"/>
</dbReference>
<dbReference type="SUPFAM" id="SSF53335">
    <property type="entry name" value="S-adenosyl-L-methionine-dependent methyltransferases"/>
    <property type="match status" value="1"/>
</dbReference>
<dbReference type="PANTHER" id="PTHR18895">
    <property type="entry name" value="HEMK METHYLTRANSFERASE"/>
    <property type="match status" value="1"/>
</dbReference>
<dbReference type="FunFam" id="1.10.8.10:FF:000032">
    <property type="entry name" value="Release factor glutamine methyltransferase"/>
    <property type="match status" value="1"/>
</dbReference>
<comment type="catalytic activity">
    <reaction evidence="4 5">
        <text>L-glutaminyl-[peptide chain release factor] + S-adenosyl-L-methionine = N(5)-methyl-L-glutaminyl-[peptide chain release factor] + S-adenosyl-L-homocysteine + H(+)</text>
        <dbReference type="Rhea" id="RHEA:42896"/>
        <dbReference type="Rhea" id="RHEA-COMP:10271"/>
        <dbReference type="Rhea" id="RHEA-COMP:10272"/>
        <dbReference type="ChEBI" id="CHEBI:15378"/>
        <dbReference type="ChEBI" id="CHEBI:30011"/>
        <dbReference type="ChEBI" id="CHEBI:57856"/>
        <dbReference type="ChEBI" id="CHEBI:59789"/>
        <dbReference type="ChEBI" id="CHEBI:61891"/>
        <dbReference type="EC" id="2.1.1.297"/>
    </reaction>
</comment>
<proteinExistence type="inferred from homology"/>
<feature type="binding site" evidence="5">
    <location>
        <position position="169"/>
    </location>
    <ligand>
        <name>S-adenosyl-L-methionine</name>
        <dbReference type="ChEBI" id="CHEBI:59789"/>
    </ligand>
</feature>
<dbReference type="Gene3D" id="1.10.8.10">
    <property type="entry name" value="DNA helicase RuvA subunit, C-terminal domain"/>
    <property type="match status" value="1"/>
</dbReference>
<dbReference type="GO" id="GO:0102559">
    <property type="term" value="F:peptide chain release factor N(5)-glutamine methyltransferase activity"/>
    <property type="evidence" value="ECO:0007669"/>
    <property type="project" value="UniProtKB-EC"/>
</dbReference>
<feature type="binding site" evidence="5">
    <location>
        <begin position="184"/>
        <end position="187"/>
    </location>
    <ligand>
        <name>substrate</name>
    </ligand>
</feature>
<dbReference type="GO" id="GO:0032259">
    <property type="term" value="P:methylation"/>
    <property type="evidence" value="ECO:0007669"/>
    <property type="project" value="UniProtKB-KW"/>
</dbReference>
<dbReference type="InterPro" id="IPR040758">
    <property type="entry name" value="PrmC_N"/>
</dbReference>
<comment type="similarity">
    <text evidence="5">Belongs to the protein N5-glutamine methyltransferase family. PrmC subfamily.</text>
</comment>
<feature type="binding site" evidence="5">
    <location>
        <position position="184"/>
    </location>
    <ligand>
        <name>S-adenosyl-L-methionine</name>
        <dbReference type="ChEBI" id="CHEBI:59789"/>
    </ligand>
</feature>
<dbReference type="GO" id="GO:0003676">
    <property type="term" value="F:nucleic acid binding"/>
    <property type="evidence" value="ECO:0007669"/>
    <property type="project" value="InterPro"/>
</dbReference>
<dbReference type="NCBIfam" id="TIGR00536">
    <property type="entry name" value="hemK_fam"/>
    <property type="match status" value="1"/>
</dbReference>
<dbReference type="HAMAP" id="MF_02126">
    <property type="entry name" value="RF_methyltr_PrmC"/>
    <property type="match status" value="1"/>
</dbReference>
<dbReference type="Pfam" id="PF17827">
    <property type="entry name" value="PrmC_N"/>
    <property type="match status" value="1"/>
</dbReference>
<dbReference type="InterPro" id="IPR050320">
    <property type="entry name" value="N5-glutamine_MTase"/>
</dbReference>
<evidence type="ECO:0000256" key="4">
    <source>
        <dbReference type="ARBA" id="ARBA00048391"/>
    </source>
</evidence>
<evidence type="ECO:0000256" key="3">
    <source>
        <dbReference type="ARBA" id="ARBA00022691"/>
    </source>
</evidence>
<comment type="caution">
    <text evidence="8">The sequence shown here is derived from an EMBL/GenBank/DDBJ whole genome shotgun (WGS) entry which is preliminary data.</text>
</comment>
<dbReference type="InterPro" id="IPR019874">
    <property type="entry name" value="RF_methyltr_PrmC"/>
</dbReference>
<dbReference type="Gene3D" id="3.40.50.150">
    <property type="entry name" value="Vaccinia Virus protein VP39"/>
    <property type="match status" value="1"/>
</dbReference>
<keyword evidence="9" id="KW-1185">Reference proteome</keyword>
<dbReference type="Proteomes" id="UP000295565">
    <property type="component" value="Unassembled WGS sequence"/>
</dbReference>
<dbReference type="PANTHER" id="PTHR18895:SF74">
    <property type="entry name" value="MTRF1L RELEASE FACTOR GLUTAMINE METHYLTRANSFERASE"/>
    <property type="match status" value="1"/>
</dbReference>
<dbReference type="OrthoDB" id="9800643at2"/>
<keyword evidence="1 5" id="KW-0489">Methyltransferase</keyword>
<dbReference type="InterPro" id="IPR029063">
    <property type="entry name" value="SAM-dependent_MTases_sf"/>
</dbReference>
<feature type="domain" description="Methyltransferase small" evidence="6">
    <location>
        <begin position="100"/>
        <end position="189"/>
    </location>
</feature>
<feature type="binding site" evidence="5">
    <location>
        <position position="142"/>
    </location>
    <ligand>
        <name>S-adenosyl-L-methionine</name>
        <dbReference type="ChEBI" id="CHEBI:59789"/>
    </ligand>
</feature>